<dbReference type="GeneID" id="110987353"/>
<feature type="compositionally biased region" description="Pro residues" evidence="2">
    <location>
        <begin position="577"/>
        <end position="592"/>
    </location>
</feature>
<dbReference type="InterPro" id="IPR041340">
    <property type="entry name" value="PIK3AP1_TIR"/>
</dbReference>
<feature type="compositionally biased region" description="Polar residues" evidence="2">
    <location>
        <begin position="768"/>
        <end position="794"/>
    </location>
</feature>
<dbReference type="GO" id="GO:0005102">
    <property type="term" value="F:signaling receptor binding"/>
    <property type="evidence" value="ECO:0007669"/>
    <property type="project" value="TreeGrafter"/>
</dbReference>
<feature type="region of interest" description="Disordered" evidence="2">
    <location>
        <begin position="527"/>
        <end position="609"/>
    </location>
</feature>
<evidence type="ECO:0000313" key="5">
    <source>
        <dbReference type="RefSeq" id="XP_022105710.1"/>
    </source>
</evidence>
<dbReference type="KEGG" id="aplc:110987353"/>
<name>A0A8B7ZLE1_ACAPL</name>
<dbReference type="Pfam" id="PF14545">
    <property type="entry name" value="DBB"/>
    <property type="match status" value="1"/>
</dbReference>
<evidence type="ECO:0000256" key="1">
    <source>
        <dbReference type="ARBA" id="ARBA00022553"/>
    </source>
</evidence>
<organism evidence="4 5">
    <name type="scientific">Acanthaster planci</name>
    <name type="common">Crown-of-thorns starfish</name>
    <dbReference type="NCBI Taxonomy" id="133434"/>
    <lineage>
        <taxon>Eukaryota</taxon>
        <taxon>Metazoa</taxon>
        <taxon>Echinodermata</taxon>
        <taxon>Eleutherozoa</taxon>
        <taxon>Asterozoa</taxon>
        <taxon>Asteroidea</taxon>
        <taxon>Valvatacea</taxon>
        <taxon>Valvatida</taxon>
        <taxon>Acanthasteridae</taxon>
        <taxon>Acanthaster</taxon>
    </lineage>
</organism>
<evidence type="ECO:0000259" key="3">
    <source>
        <dbReference type="PROSITE" id="PS51376"/>
    </source>
</evidence>
<feature type="compositionally biased region" description="Basic and acidic residues" evidence="2">
    <location>
        <begin position="557"/>
        <end position="573"/>
    </location>
</feature>
<evidence type="ECO:0000256" key="2">
    <source>
        <dbReference type="SAM" id="MobiDB-lite"/>
    </source>
</evidence>
<gene>
    <name evidence="5" type="primary">LOC110987353</name>
</gene>
<dbReference type="InterPro" id="IPR035897">
    <property type="entry name" value="Toll_tir_struct_dom_sf"/>
</dbReference>
<feature type="domain" description="DBB" evidence="3">
    <location>
        <begin position="231"/>
        <end position="367"/>
    </location>
</feature>
<evidence type="ECO:0000313" key="4">
    <source>
        <dbReference type="Proteomes" id="UP000694845"/>
    </source>
</evidence>
<dbReference type="InterPro" id="IPR052446">
    <property type="entry name" value="B-cell_PI3K-Signaling_Adptrs"/>
</dbReference>
<feature type="compositionally biased region" description="Pro residues" evidence="2">
    <location>
        <begin position="908"/>
        <end position="917"/>
    </location>
</feature>
<feature type="compositionally biased region" description="Polar residues" evidence="2">
    <location>
        <begin position="804"/>
        <end position="814"/>
    </location>
</feature>
<feature type="compositionally biased region" description="Basic residues" evidence="2">
    <location>
        <begin position="961"/>
        <end position="970"/>
    </location>
</feature>
<proteinExistence type="predicted"/>
<reference evidence="5" key="1">
    <citation type="submission" date="2025-08" db="UniProtKB">
        <authorList>
            <consortium name="RefSeq"/>
        </authorList>
    </citation>
    <scope>IDENTIFICATION</scope>
</reference>
<dbReference type="AlphaFoldDB" id="A0A8B7ZLE1"/>
<accession>A0A8B7ZLE1</accession>
<dbReference type="SMART" id="SM01282">
    <property type="entry name" value="DBB"/>
    <property type="match status" value="1"/>
</dbReference>
<feature type="compositionally biased region" description="Low complexity" evidence="2">
    <location>
        <begin position="855"/>
        <end position="873"/>
    </location>
</feature>
<dbReference type="PANTHER" id="PTHR16267">
    <property type="entry name" value="BANK1/PIK3AP1 FAMILY MEMBER"/>
    <property type="match status" value="1"/>
</dbReference>
<feature type="compositionally biased region" description="Acidic residues" evidence="2">
    <location>
        <begin position="534"/>
        <end position="546"/>
    </location>
</feature>
<feature type="region of interest" description="Disordered" evidence="2">
    <location>
        <begin position="735"/>
        <end position="970"/>
    </location>
</feature>
<dbReference type="PANTHER" id="PTHR16267:SF11">
    <property type="entry name" value="STUMPS, ISOFORM E"/>
    <property type="match status" value="1"/>
</dbReference>
<protein>
    <submittedName>
        <fullName evidence="5">Phosphoinositide 3-kinase adapter protein 1-like isoform X1</fullName>
    </submittedName>
</protein>
<dbReference type="OrthoDB" id="8192811at2759"/>
<dbReference type="RefSeq" id="XP_022105710.1">
    <property type="nucleotide sequence ID" value="XM_022250018.1"/>
</dbReference>
<sequence length="970" mass="107949">MESDPSDLTILYTEDTVQWCEYLFDIFKDFEIQQNSEDITEFPTNQNTLQNIRDSLVSVVIISPLFLQNCTPKMQDYLQQVVGLICGVDEADMEELLRKIPSSKDWHRVEAVAGSAEISKVVLKVLHDTSDLKERQRLAEVEDTYVPVDEGRGDFIQDDYMVMVGGKAGDGRPENMYFTPDDTYEPMMPVPTSRPPAVPLGSGHVFQTTSQGYVDMKEAKHLSQCSPGLIIQPERWRSGAEGVLYMLFQDQLTKDQYTVNFQGKLKKSEVVAKQKNPYTLEVDLPKDHPAELTDVQVIGPNRAVVATCKFIFTSVMDELAEVLRDVVDPMKFMCQALGISPADANELDNNLYEHIQRCLPSGGLNLLVGQVGGEQKVLTDIPTALHFAAKYGLKNICSMLITCPGAMQAMKLKNREGFTPDVIAGKSGHNDLKCFLENFVEVAEDEAMAGEGGPSSYMFMKTGFLYYNQKELLKQLSREEGSLYDSPFQIPIPATGVPLTKEETIKKLVQGKQEDIEEYYGSLTIDMGSFQRDEDGEEDYERVEDEVGLRKRSMKKPPVESRSPRQPVEERPSPQESLPPPIEPRLAPPLPEPEGEKLERPPPRKNVKPADILGIKQIATGQQHLIEIQNRVKNKEVTVDEAVMLFKNWELLQEKDCLSFSAQAETLKALKQQKQKAKQGGLSSIFTKKLPKKGGAVGDHVGQSIFYFPRSPARVEVTALASAARSQARGFFNIPTRKGRANSEPLITCPYGSQPPLSQKPQERLIQSEFSGTNRPSSTTSLDSHGSRDSQYNSAPDEPDQEKYSPTSQPTSSIAPVMRRVHEMPVTQQDRIKRISAAYDQLSNIAPKTMPPVPSRASPAKPSSLPSSLQNLPKPSPPYGHFQPPTPSQDEQSAYLDFDDPTPGDLPELPPPPPPTELVPERPPEATCPISPSHGARYVDSSSPASKYPQVLPRQAPQKRPIPKPRTPQR</sequence>
<dbReference type="Pfam" id="PF18567">
    <property type="entry name" value="TIR_3"/>
    <property type="match status" value="1"/>
</dbReference>
<keyword evidence="4" id="KW-1185">Reference proteome</keyword>
<dbReference type="Gene3D" id="3.40.50.10140">
    <property type="entry name" value="Toll/interleukin-1 receptor homology (TIR) domain"/>
    <property type="match status" value="1"/>
</dbReference>
<keyword evidence="1" id="KW-0597">Phosphoprotein</keyword>
<dbReference type="PROSITE" id="PS51376">
    <property type="entry name" value="DBB"/>
    <property type="match status" value="1"/>
</dbReference>
<dbReference type="InterPro" id="IPR017893">
    <property type="entry name" value="DBB_domain"/>
</dbReference>
<dbReference type="Proteomes" id="UP000694845">
    <property type="component" value="Unplaced"/>
</dbReference>